<dbReference type="Gene3D" id="1.10.10.10">
    <property type="entry name" value="Winged helix-like DNA-binding domain superfamily/Winged helix DNA-binding domain"/>
    <property type="match status" value="1"/>
</dbReference>
<dbReference type="InterPro" id="IPR036390">
    <property type="entry name" value="WH_DNA-bd_sf"/>
</dbReference>
<comment type="caution">
    <text evidence="1">The sequence shown here is derived from an EMBL/GenBank/DDBJ whole genome shotgun (WGS) entry which is preliminary data.</text>
</comment>
<proteinExistence type="predicted"/>
<keyword evidence="2" id="KW-1185">Reference proteome</keyword>
<evidence type="ECO:0000313" key="2">
    <source>
        <dbReference type="Proteomes" id="UP000050509"/>
    </source>
</evidence>
<accession>A0A0P9FDM5</accession>
<dbReference type="AlphaFoldDB" id="A0A0P9FDM5"/>
<dbReference type="EMBL" id="LJCR01000011">
    <property type="protein sequence ID" value="KPV54843.1"/>
    <property type="molecule type" value="Genomic_DNA"/>
</dbReference>
<evidence type="ECO:0000313" key="1">
    <source>
        <dbReference type="EMBL" id="KPV54843.1"/>
    </source>
</evidence>
<sequence>MLIEQYPGMSLRELAERLGVRSWSTAFVHVQRLRSWGVIVNPEQGGRARTLYCTVPYAAQSYWEDEDPHVEHQ</sequence>
<protein>
    <submittedName>
        <fullName evidence="1">Uncharacterized protein</fullName>
    </submittedName>
</protein>
<reference evidence="1 2" key="1">
    <citation type="submission" date="2015-09" db="EMBL/GenBank/DDBJ databases">
        <title>Draft genome sequence of Kouleothrix aurantiaca JCM 19913.</title>
        <authorList>
            <person name="Hemp J."/>
        </authorList>
    </citation>
    <scope>NUCLEOTIDE SEQUENCE [LARGE SCALE GENOMIC DNA]</scope>
    <source>
        <strain evidence="1 2">COM-B</strain>
    </source>
</reference>
<gene>
    <name evidence="1" type="ORF">SE17_01125</name>
</gene>
<name>A0A0P9FDM5_9CHLR</name>
<dbReference type="SUPFAM" id="SSF46785">
    <property type="entry name" value="Winged helix' DNA-binding domain"/>
    <property type="match status" value="1"/>
</dbReference>
<dbReference type="Proteomes" id="UP000050509">
    <property type="component" value="Unassembled WGS sequence"/>
</dbReference>
<organism evidence="1 2">
    <name type="scientific">Kouleothrix aurantiaca</name>
    <dbReference type="NCBI Taxonomy" id="186479"/>
    <lineage>
        <taxon>Bacteria</taxon>
        <taxon>Bacillati</taxon>
        <taxon>Chloroflexota</taxon>
        <taxon>Chloroflexia</taxon>
        <taxon>Chloroflexales</taxon>
        <taxon>Roseiflexineae</taxon>
        <taxon>Roseiflexaceae</taxon>
        <taxon>Kouleothrix</taxon>
    </lineage>
</organism>
<dbReference type="PATRIC" id="fig|186479.3.peg.435"/>
<dbReference type="InterPro" id="IPR036388">
    <property type="entry name" value="WH-like_DNA-bd_sf"/>
</dbReference>